<organism evidence="1 2">
    <name type="scientific">Rhododendron molle</name>
    <name type="common">Chinese azalea</name>
    <name type="synonym">Azalea mollis</name>
    <dbReference type="NCBI Taxonomy" id="49168"/>
    <lineage>
        <taxon>Eukaryota</taxon>
        <taxon>Viridiplantae</taxon>
        <taxon>Streptophyta</taxon>
        <taxon>Embryophyta</taxon>
        <taxon>Tracheophyta</taxon>
        <taxon>Spermatophyta</taxon>
        <taxon>Magnoliopsida</taxon>
        <taxon>eudicotyledons</taxon>
        <taxon>Gunneridae</taxon>
        <taxon>Pentapetalae</taxon>
        <taxon>asterids</taxon>
        <taxon>Ericales</taxon>
        <taxon>Ericaceae</taxon>
        <taxon>Ericoideae</taxon>
        <taxon>Rhodoreae</taxon>
        <taxon>Rhododendron</taxon>
    </lineage>
</organism>
<proteinExistence type="predicted"/>
<dbReference type="EMBL" id="CM046390">
    <property type="protein sequence ID" value="KAI8562369.1"/>
    <property type="molecule type" value="Genomic_DNA"/>
</dbReference>
<evidence type="ECO:0000313" key="2">
    <source>
        <dbReference type="Proteomes" id="UP001062846"/>
    </source>
</evidence>
<dbReference type="Proteomes" id="UP001062846">
    <property type="component" value="Chromosome 3"/>
</dbReference>
<accession>A0ACC0PB41</accession>
<keyword evidence="2" id="KW-1185">Reference proteome</keyword>
<name>A0ACC0PB41_RHOML</name>
<gene>
    <name evidence="1" type="ORF">RHMOL_Rhmol03G0031100</name>
</gene>
<protein>
    <submittedName>
        <fullName evidence="1">Uncharacterized protein</fullName>
    </submittedName>
</protein>
<evidence type="ECO:0000313" key="1">
    <source>
        <dbReference type="EMBL" id="KAI8562369.1"/>
    </source>
</evidence>
<comment type="caution">
    <text evidence="1">The sequence shown here is derived from an EMBL/GenBank/DDBJ whole genome shotgun (WGS) entry which is preliminary data.</text>
</comment>
<reference evidence="1" key="1">
    <citation type="submission" date="2022-02" db="EMBL/GenBank/DDBJ databases">
        <title>Plant Genome Project.</title>
        <authorList>
            <person name="Zhang R.-G."/>
        </authorList>
    </citation>
    <scope>NUCLEOTIDE SEQUENCE</scope>
    <source>
        <strain evidence="1">AT1</strain>
    </source>
</reference>
<sequence>MCTPQGIIEHLGCMVFDEAVKAVTKAGKYVCHYRTNLDNLLREMTTLEVRREIIKREVKEAHDRGEEIEEDVLKWRTDVDTVKNYVQNLVGQSTDEAQMHCFACSCPKRYRLSKQAEEKIEDVKKLAQESHFDKISHPKPPPPELEFPSAENYVHLDSRTPIFEAIVGVLKDPEVKMIGVYGLGGVGKTTLVEKVAKKMLDDGTFKQVPLVAVSKDHNVKDIQRKLADKLNLTLDATKDEKGKLWNKFKNGEKYLVILDDIWEEVDLKAIGIPVMEGNIGCKVVLTSRKEDLLRITMKADRNFTIAELPEGEGWNLFKKKVGNTIESWPEIDSLAREVCRKCKGLPVAINALGAALEDRPYHTWKNALDKLEKHMLTQIEGIDPSVWASLWLSFDMLRSSDAQSCFLLCCLFAEDVEIPIDELMRHCMARSLLAQNPRTFDEARTAMCTVVDALKSASLLTTDRHETVVKIHDVIRDVGISIAREKEAFLVDHGALRWPQNPTNGPSYKAMSLSFKNIKRLPEGLVYSQLETLMVDNSKLSDLEVPDDFFNGMMQLTVLTFTRMHMRRLPSSLEKLTNLRMLYLNRCELEDIAILKELKSNLEVLSLRGSSIEELPSEIGHLTSLRVLDLQDCDKLKVIPRGVASNLTSLEELYFPNDFDKWGATIDEQRDTSNKDSMCLEELRWLLKYGHLTTLHIHIPNVKLLPSEDLLFANLKGFRISVGSKFKYLKRLISRTCMLKLEGIQLRNEFIPLFNKLTVLIVEHFKLKYLFSLTTARGLVHLEILEVSCCEIMEGIVGFEGQNDENEITGEVKFSKLRLLKLTNLPSLLSFYAKKKEKTETIMGSSSGRAQHLFNEKVVGLVSCCLFLGNAPLFCCFGVIFPVLKKLSIRKVHKIIEIWDKQSIAVLEEQGSFCQVTDLYVSECEKLMQVFPSKMHSSLKNLKVLRVSDCPTMERIVELEEEIDEDGLRNEVAFLVLKCLGLDNLHKITKIWNNQPLSETEKEAKSFCLLMRIVVGGCDQLEYVLPFHMLPRLKNLQQLRTERCRKMEVIISNNQKEKEATDNNDTIRFPQLKSMELGDLPNLKSFICNETQFFFSNKVAFPLLETLKFKDLHKITRIWDDEPLSKPEKEAKSFGQLKKITVVGCEDLEYALPFYMLPQLKNLQDLTIWECRKMEVIISNNPKEKEATNNNDTIRFGRLKTLHLGCLLNLKSFICSETQLFFSNKDAFPMLEEITLYPPGTLEFLRNETSTKEECGTSGKESGHNGELDKDLKTPTKEVSMEECSTSGKENDHNGEELDENLDTPTKEVSMKVKFLDSSFV</sequence>